<evidence type="ECO:0000313" key="3">
    <source>
        <dbReference type="Proteomes" id="UP000035682"/>
    </source>
</evidence>
<gene>
    <name evidence="2 4 5" type="ORF">SRAE_2000428200</name>
</gene>
<dbReference type="InterPro" id="IPR040264">
    <property type="entry name" value="T15H9.4-like"/>
</dbReference>
<feature type="domain" description="PDZ" evidence="1">
    <location>
        <begin position="16"/>
        <end position="89"/>
    </location>
</feature>
<evidence type="ECO:0000313" key="2">
    <source>
        <dbReference type="EMBL" id="CEF69635.1"/>
    </source>
</evidence>
<dbReference type="GeneID" id="36382005"/>
<keyword evidence="3" id="KW-1185">Reference proteome</keyword>
<feature type="domain" description="PDZ" evidence="1">
    <location>
        <begin position="119"/>
        <end position="198"/>
    </location>
</feature>
<dbReference type="SMART" id="SM00228">
    <property type="entry name" value="PDZ"/>
    <property type="match status" value="2"/>
</dbReference>
<dbReference type="RefSeq" id="XP_024508834.1">
    <property type="nucleotide sequence ID" value="XM_024643133.1"/>
</dbReference>
<dbReference type="EMBL" id="LN609529">
    <property type="protein sequence ID" value="CEF69635.1"/>
    <property type="molecule type" value="Genomic_DNA"/>
</dbReference>
<reference evidence="2 3" key="1">
    <citation type="submission" date="2014-09" db="EMBL/GenBank/DDBJ databases">
        <authorList>
            <person name="Martin A.A."/>
        </authorList>
    </citation>
    <scope>NUCLEOTIDE SEQUENCE</scope>
    <source>
        <strain evidence="3">ED321</strain>
        <strain evidence="2">ED321 Heterogonic</strain>
    </source>
</reference>
<dbReference type="WBParaSite" id="SRAE_2000428200.1">
    <property type="protein sequence ID" value="SRAE_2000428200.1"/>
    <property type="gene ID" value="WBGene00264512"/>
</dbReference>
<dbReference type="SUPFAM" id="SSF50156">
    <property type="entry name" value="PDZ domain-like"/>
    <property type="match status" value="2"/>
</dbReference>
<evidence type="ECO:0000313" key="5">
    <source>
        <dbReference type="WormBase" id="SRAE_2000428200"/>
    </source>
</evidence>
<dbReference type="PANTHER" id="PTHR31327:SF7">
    <property type="entry name" value="PDZ DOMAIN-CONTAINING PROTEIN"/>
    <property type="match status" value="1"/>
</dbReference>
<dbReference type="OrthoDB" id="6022711at2759"/>
<accession>A0A090MZW3</accession>
<dbReference type="PANTHER" id="PTHR31327">
    <property type="entry name" value="SPERM MEIOSIS PDZ DOMAIN CONTAINING PROTEINS-RELATED"/>
    <property type="match status" value="1"/>
</dbReference>
<dbReference type="AlphaFoldDB" id="A0A090MZW3"/>
<evidence type="ECO:0000313" key="4">
    <source>
        <dbReference type="WBParaSite" id="SRAE_2000428200.1"/>
    </source>
</evidence>
<evidence type="ECO:0000259" key="1">
    <source>
        <dbReference type="PROSITE" id="PS50106"/>
    </source>
</evidence>
<proteinExistence type="predicted"/>
<dbReference type="InterPro" id="IPR001478">
    <property type="entry name" value="PDZ"/>
</dbReference>
<name>A0A090MZW3_STRRB</name>
<dbReference type="Proteomes" id="UP000035682">
    <property type="component" value="Unplaced"/>
</dbReference>
<organism evidence="2">
    <name type="scientific">Strongyloides ratti</name>
    <name type="common">Parasitic roundworm</name>
    <dbReference type="NCBI Taxonomy" id="34506"/>
    <lineage>
        <taxon>Eukaryota</taxon>
        <taxon>Metazoa</taxon>
        <taxon>Ecdysozoa</taxon>
        <taxon>Nematoda</taxon>
        <taxon>Chromadorea</taxon>
        <taxon>Rhabditida</taxon>
        <taxon>Tylenchina</taxon>
        <taxon>Panagrolaimomorpha</taxon>
        <taxon>Strongyloidoidea</taxon>
        <taxon>Strongyloididae</taxon>
        <taxon>Strongyloides</taxon>
    </lineage>
</organism>
<dbReference type="STRING" id="34506.A0A090MZW3"/>
<dbReference type="PROSITE" id="PS50106">
    <property type="entry name" value="PDZ"/>
    <property type="match status" value="2"/>
</dbReference>
<dbReference type="WormBase" id="SRAE_2000428200">
    <property type="protein sequence ID" value="SRP07926"/>
    <property type="gene ID" value="WBGene00264512"/>
</dbReference>
<reference evidence="4" key="2">
    <citation type="submission" date="2020-12" db="UniProtKB">
        <authorList>
            <consortium name="WormBaseParasite"/>
        </authorList>
    </citation>
    <scope>IDENTIFICATION</scope>
</reference>
<dbReference type="CTD" id="36382005"/>
<dbReference type="InterPro" id="IPR036034">
    <property type="entry name" value="PDZ_sf"/>
</dbReference>
<protein>
    <submittedName>
        <fullName evidence="2 4">PDZ domain-containing protein</fullName>
    </submittedName>
</protein>
<sequence>MANKVNKKSKEKNEIVISIPIKKGEPLGVTPNEQLIIVQIQSGTKSEENLHIGDQIIALNGIKLKNQNHLKYLLSLASPIANITVIRDDKKSKNMESNLSIPLDRRCNITRRDGYKYELITINLIKDKKLGLRIRHFQNRVLVSSVEPLSICSAHLKTGDHICDIDGLRVTDKNVCKKLLTSLLKTNKKVSLVIERPDTPETIQWANKVLEAPELQQPSVKMSEDVVKIAMRERSRLKSYGPPEKSLLRRDNYLIDKTVTFEENIYEYKITSDYDGKKLRSVRKE</sequence>
<dbReference type="Gene3D" id="2.30.42.10">
    <property type="match status" value="2"/>
</dbReference>